<sequence length="119" mass="13094">MLVSHRADTQETDVENLSTIWHPTRDFLAVSNYKSNDGGDGGKSFFKSKKKAAARPAVISWHNREPILAIGWDNGKLTIVDPVKGHEEDIPLGAEIEEICGMHWNSESGTLLVADLVNP</sequence>
<evidence type="ECO:0000313" key="3">
    <source>
        <dbReference type="WBParaSite" id="PDA_v2.g28106.t1"/>
    </source>
</evidence>
<proteinExistence type="predicted"/>
<dbReference type="Pfam" id="PF23383">
    <property type="entry name" value="Beta-prop_IFT140_1st"/>
    <property type="match status" value="1"/>
</dbReference>
<evidence type="ECO:0000259" key="1">
    <source>
        <dbReference type="Pfam" id="PF23383"/>
    </source>
</evidence>
<name>A0A914QF98_9BILA</name>
<dbReference type="Proteomes" id="UP000887578">
    <property type="component" value="Unplaced"/>
</dbReference>
<reference evidence="3" key="1">
    <citation type="submission" date="2022-11" db="UniProtKB">
        <authorList>
            <consortium name="WormBaseParasite"/>
        </authorList>
    </citation>
    <scope>IDENTIFICATION</scope>
</reference>
<organism evidence="2 3">
    <name type="scientific">Panagrolaimus davidi</name>
    <dbReference type="NCBI Taxonomy" id="227884"/>
    <lineage>
        <taxon>Eukaryota</taxon>
        <taxon>Metazoa</taxon>
        <taxon>Ecdysozoa</taxon>
        <taxon>Nematoda</taxon>
        <taxon>Chromadorea</taxon>
        <taxon>Rhabditida</taxon>
        <taxon>Tylenchina</taxon>
        <taxon>Panagrolaimomorpha</taxon>
        <taxon>Panagrolaimoidea</taxon>
        <taxon>Panagrolaimidae</taxon>
        <taxon>Panagrolaimus</taxon>
    </lineage>
</organism>
<dbReference type="AlphaFoldDB" id="A0A914QF98"/>
<evidence type="ECO:0000313" key="2">
    <source>
        <dbReference type="Proteomes" id="UP000887578"/>
    </source>
</evidence>
<dbReference type="SUPFAM" id="SSF101898">
    <property type="entry name" value="NHL repeat"/>
    <property type="match status" value="1"/>
</dbReference>
<dbReference type="InterPro" id="IPR056154">
    <property type="entry name" value="Beta-prop_IFT140_1st"/>
</dbReference>
<keyword evidence="2" id="KW-1185">Reference proteome</keyword>
<protein>
    <submittedName>
        <fullName evidence="3">Anaphase-promoting complex subunit 4 WD40 domain-containing protein</fullName>
    </submittedName>
</protein>
<feature type="domain" description="IFT140 first beta-propeller" evidence="1">
    <location>
        <begin position="4"/>
        <end position="115"/>
    </location>
</feature>
<accession>A0A914QF98</accession>
<dbReference type="WBParaSite" id="PDA_v2.g28106.t1">
    <property type="protein sequence ID" value="PDA_v2.g28106.t1"/>
    <property type="gene ID" value="PDA_v2.g28106"/>
</dbReference>